<name>A0ACC3Z4Y5_COLTU</name>
<reference evidence="1 2" key="1">
    <citation type="journal article" date="2020" name="Phytopathology">
        <title>Genome Sequence Resources of Colletotrichum truncatum, C. plurivorum, C. musicola, and C. sojae: Four Species Pathogenic to Soybean (Glycine max).</title>
        <authorList>
            <person name="Rogerio F."/>
            <person name="Boufleur T.R."/>
            <person name="Ciampi-Guillardi M."/>
            <person name="Sukno S.A."/>
            <person name="Thon M.R."/>
            <person name="Massola Junior N.S."/>
            <person name="Baroncelli R."/>
        </authorList>
    </citation>
    <scope>NUCLEOTIDE SEQUENCE [LARGE SCALE GENOMIC DNA]</scope>
    <source>
        <strain evidence="1 2">CMES1059</strain>
    </source>
</reference>
<proteinExistence type="predicted"/>
<comment type="caution">
    <text evidence="1">The sequence shown here is derived from an EMBL/GenBank/DDBJ whole genome shotgun (WGS) entry which is preliminary data.</text>
</comment>
<dbReference type="EMBL" id="VUJX02000003">
    <property type="protein sequence ID" value="KAL0939157.1"/>
    <property type="molecule type" value="Genomic_DNA"/>
</dbReference>
<organism evidence="1 2">
    <name type="scientific">Colletotrichum truncatum</name>
    <name type="common">Anthracnose fungus</name>
    <name type="synonym">Colletotrichum capsici</name>
    <dbReference type="NCBI Taxonomy" id="5467"/>
    <lineage>
        <taxon>Eukaryota</taxon>
        <taxon>Fungi</taxon>
        <taxon>Dikarya</taxon>
        <taxon>Ascomycota</taxon>
        <taxon>Pezizomycotina</taxon>
        <taxon>Sordariomycetes</taxon>
        <taxon>Hypocreomycetidae</taxon>
        <taxon>Glomerellales</taxon>
        <taxon>Glomerellaceae</taxon>
        <taxon>Colletotrichum</taxon>
        <taxon>Colletotrichum truncatum species complex</taxon>
    </lineage>
</organism>
<evidence type="ECO:0000313" key="2">
    <source>
        <dbReference type="Proteomes" id="UP000805649"/>
    </source>
</evidence>
<gene>
    <name evidence="1" type="ORF">CTRU02_205767</name>
</gene>
<sequence>MDELTYRRDAIAKSLTKYYETLARACYFSPTDIQSPPPEGWSDSELDIDALRSLGRSDKAIDFLRHLPYIKPLKNSNIPIQWPVLIRSRAIRYLQDGGDFSKWSSRGEEGLSELSCLSSVEPFAGLVGLPPHEVSLTTDYGSGFIDSISVGQPRCIIDCEKGVLPSEAARSLRTIGGAFMEDTQDAAALFEDMTSKLLGGNHLALPPIEDYEPEIMSPLGDDLMGELWKRIEWIYKSHGWYSYDNDPSMWRRDECLIKLKEFRTLMWEADKKKVEFEQNLDDDDDENYQGNDMCEDKESKRSSVDDSDEELNSELDISDIATEDLEAELAELLADQNEPSMEVDPNYSEIVHYDYSRDAAVDVVERYYKLLSHMAYFPPDLLECAPESGWCNDKFPLEKLVRLGYSDKVIDLLRYLPYLARDKYHWQLFKDSEPKRYLNDARPFAKIPTERLNREKLYKFKLSPYKDCVLPPEMVVISASADGVWGSWLLLNTETGALYIESLSNRKSWDPPESQPWLRNQAVPIVPFFEDLIYRAQSLEIVPVPGEDLELNLMPGIWAEPDWFLGRKVLARMGTMDQRILIPNGKRWGIEDARRMYRRFHWPDLENFRRDECLEALAQLHHDLVYPRKNAKDEV</sequence>
<accession>A0ACC3Z4Y5</accession>
<protein>
    <submittedName>
        <fullName evidence="1">Uncharacterized protein</fullName>
    </submittedName>
</protein>
<evidence type="ECO:0000313" key="1">
    <source>
        <dbReference type="EMBL" id="KAL0939157.1"/>
    </source>
</evidence>
<keyword evidence="2" id="KW-1185">Reference proteome</keyword>
<dbReference type="Proteomes" id="UP000805649">
    <property type="component" value="Unassembled WGS sequence"/>
</dbReference>